<evidence type="ECO:0000259" key="1">
    <source>
        <dbReference type="PROSITE" id="PS50075"/>
    </source>
</evidence>
<keyword evidence="3" id="KW-1185">Reference proteome</keyword>
<dbReference type="Proteomes" id="UP000774570">
    <property type="component" value="Unassembled WGS sequence"/>
</dbReference>
<dbReference type="Gene3D" id="1.10.1200.10">
    <property type="entry name" value="ACP-like"/>
    <property type="match status" value="1"/>
</dbReference>
<feature type="domain" description="Carrier" evidence="1">
    <location>
        <begin position="2"/>
        <end position="76"/>
    </location>
</feature>
<dbReference type="PROSITE" id="PS50075">
    <property type="entry name" value="CARRIER"/>
    <property type="match status" value="1"/>
</dbReference>
<organism evidence="2 3">
    <name type="scientific">Actinomadura parmotrematis</name>
    <dbReference type="NCBI Taxonomy" id="2864039"/>
    <lineage>
        <taxon>Bacteria</taxon>
        <taxon>Bacillati</taxon>
        <taxon>Actinomycetota</taxon>
        <taxon>Actinomycetes</taxon>
        <taxon>Streptosporangiales</taxon>
        <taxon>Thermomonosporaceae</taxon>
        <taxon>Actinomadura</taxon>
    </lineage>
</organism>
<comment type="caution">
    <text evidence="2">The sequence shown here is derived from an EMBL/GenBank/DDBJ whole genome shotgun (WGS) entry which is preliminary data.</text>
</comment>
<accession>A0ABS7FMZ8</accession>
<dbReference type="EMBL" id="JAIBOA010000001">
    <property type="protein sequence ID" value="MBW8480957.1"/>
    <property type="molecule type" value="Genomic_DNA"/>
</dbReference>
<sequence>MERTPLTADRVRADVADVLSVPPGELDEDLRLIDQGMDSIRMMTLVERWRADGADVTFVDLAEGPTVAEWVALLGR</sequence>
<reference evidence="2 3" key="1">
    <citation type="submission" date="2021-07" db="EMBL/GenBank/DDBJ databases">
        <title>Actinomadura sp. PM05-2 isolated from lichen.</title>
        <authorList>
            <person name="Somphong A."/>
            <person name="Phongsopitanun W."/>
            <person name="Tanasupawat S."/>
            <person name="Peongsungnone V."/>
        </authorList>
    </citation>
    <scope>NUCLEOTIDE SEQUENCE [LARGE SCALE GENOMIC DNA]</scope>
    <source>
        <strain evidence="2 3">PM05-2</strain>
    </source>
</reference>
<dbReference type="SUPFAM" id="SSF47336">
    <property type="entry name" value="ACP-like"/>
    <property type="match status" value="1"/>
</dbReference>
<evidence type="ECO:0000313" key="3">
    <source>
        <dbReference type="Proteomes" id="UP000774570"/>
    </source>
</evidence>
<name>A0ABS7FMZ8_9ACTN</name>
<dbReference type="InterPro" id="IPR009081">
    <property type="entry name" value="PP-bd_ACP"/>
</dbReference>
<protein>
    <submittedName>
        <fullName evidence="2">Acyl carrier protein</fullName>
    </submittedName>
</protein>
<dbReference type="Pfam" id="PF00550">
    <property type="entry name" value="PP-binding"/>
    <property type="match status" value="1"/>
</dbReference>
<dbReference type="InterPro" id="IPR036736">
    <property type="entry name" value="ACP-like_sf"/>
</dbReference>
<proteinExistence type="predicted"/>
<dbReference type="RefSeq" id="WP_220162325.1">
    <property type="nucleotide sequence ID" value="NZ_JAIBOA010000001.1"/>
</dbReference>
<evidence type="ECO:0000313" key="2">
    <source>
        <dbReference type="EMBL" id="MBW8480957.1"/>
    </source>
</evidence>
<gene>
    <name evidence="2" type="ORF">K1Y72_01155</name>
</gene>